<keyword evidence="10" id="KW-0732">Signal</keyword>
<evidence type="ECO:0000256" key="3">
    <source>
        <dbReference type="ARBA" id="ARBA00022452"/>
    </source>
</evidence>
<feature type="chain" id="PRO_5016579751" evidence="10">
    <location>
        <begin position="28"/>
        <end position="1011"/>
    </location>
</feature>
<dbReference type="Gene3D" id="2.40.170.20">
    <property type="entry name" value="TonB-dependent receptor, beta-barrel domain"/>
    <property type="match status" value="1"/>
</dbReference>
<keyword evidence="13" id="KW-0675">Receptor</keyword>
<evidence type="ECO:0000256" key="4">
    <source>
        <dbReference type="ARBA" id="ARBA00022692"/>
    </source>
</evidence>
<comment type="similarity">
    <text evidence="8 9">Belongs to the TonB-dependent receptor family.</text>
</comment>
<dbReference type="InterPro" id="IPR037066">
    <property type="entry name" value="Plug_dom_sf"/>
</dbReference>
<evidence type="ECO:0000313" key="14">
    <source>
        <dbReference type="Proteomes" id="UP000253918"/>
    </source>
</evidence>
<feature type="domain" description="TonB-dependent receptor plug" evidence="12">
    <location>
        <begin position="64"/>
        <end position="185"/>
    </location>
</feature>
<dbReference type="Pfam" id="PF00593">
    <property type="entry name" value="TonB_dep_Rec_b-barrel"/>
    <property type="match status" value="1"/>
</dbReference>
<evidence type="ECO:0000256" key="8">
    <source>
        <dbReference type="PROSITE-ProRule" id="PRU01360"/>
    </source>
</evidence>
<dbReference type="PROSITE" id="PS52016">
    <property type="entry name" value="TONB_DEPENDENT_REC_3"/>
    <property type="match status" value="1"/>
</dbReference>
<protein>
    <submittedName>
        <fullName evidence="13">TonB-dependent receptor</fullName>
    </submittedName>
</protein>
<dbReference type="EMBL" id="QQNB01000001">
    <property type="protein sequence ID" value="RDE07497.1"/>
    <property type="molecule type" value="Genomic_DNA"/>
</dbReference>
<comment type="caution">
    <text evidence="13">The sequence shown here is derived from an EMBL/GenBank/DDBJ whole genome shotgun (WGS) entry which is preliminary data.</text>
</comment>
<dbReference type="InterPro" id="IPR012910">
    <property type="entry name" value="Plug_dom"/>
</dbReference>
<sequence>MQRASQRRLALAACSLMAMTVAGTAHAQSAAEITPVTPVEQDAPANDIVVVGSQIKGARINEALPVTVVTTEEIRSTAAVSGDELFRSIPQFGDVRFNSQYIPGSSNSARGDVGSLDLRSLGVGNTLVLLNGRRVVNHPTSQANDQLVPVLSFNSNALPVNGLERLEVLRDGAAAIYGADAVAGVVNTVLKNNYKGGELSLQYGGGEGTGYREFNANGVVGTDFAQGRGNVTLFGSYDRGTGLLSTEQDFTASSDKTPLFADTYFAGATSLDGRSVTNQYANLRTVGNVVVRQNGTALTNASGQFHLQPTTNAGCNAAIGNAVCIQSGTQATSGVDRNLRYDAGAAGTSVIPRLDRVNLFLTGNYELSEDITAYTELGFYKAKTRAVQSPASTTTASPLVVPATSYWNPFGPATLNGAANPNRLPGLSSSAAGTALTVPNYLFADLGLRKVEVTNQQFRTLLGLRGTLGSFDWDSAASYSEAWVRDVSDNVSRTKLYQSMLQTNAAAYNIFGTTQNSAATIDGIRQDLVRYTKSSLATFDFRLSNAHLLELPGGSLGFAGGIEARRETQLDNRDARIDGTITFTDPVTGAVLSDFVDSAINPDTSGSRNVAGTYAEFAVPVISPDMHVPLIRSLDFQIAGRYEHYSDFGDVTVPKVAGAWDLVKGIRLRGSWAKSFRAPNLEQINATVVTRSNSRTDYVYCEADLRAGRIASFNNCARAQTTQARRSGNPDLDPEKATTTSVGLVLEPPLPSEWGAITVTADYWRVRQTGLVGLYGEGNALILDYLLRQSGGINPNVIRAAPTAADVDAFAGTGLAPAGQVLYVLDQYVNLQPQKVRGLDLNLTYRTPDTSIGRFNLAVNASHFFEFYQEPSPGIQELLDARAAGQINNGTVISNGGSLLEQNRKPKWRGSATLTWSLGDVTVSGFAQYTGKVFDTALTYPDGSYWEITPTTTANLYAQYRFSSGALEGSSIRLGVRNLFDTKPPLSSDGYPGVLYAPVARYWYVNVRHSF</sequence>
<evidence type="ECO:0000256" key="1">
    <source>
        <dbReference type="ARBA" id="ARBA00004571"/>
    </source>
</evidence>
<accession>A0A369W0M9</accession>
<dbReference type="GO" id="GO:0009279">
    <property type="term" value="C:cell outer membrane"/>
    <property type="evidence" value="ECO:0007669"/>
    <property type="project" value="UniProtKB-SubCell"/>
</dbReference>
<organism evidence="13 14">
    <name type="scientific">Sphingomonas aracearum</name>
    <dbReference type="NCBI Taxonomy" id="2283317"/>
    <lineage>
        <taxon>Bacteria</taxon>
        <taxon>Pseudomonadati</taxon>
        <taxon>Pseudomonadota</taxon>
        <taxon>Alphaproteobacteria</taxon>
        <taxon>Sphingomonadales</taxon>
        <taxon>Sphingomonadaceae</taxon>
        <taxon>Sphingomonas</taxon>
    </lineage>
</organism>
<dbReference type="Pfam" id="PF07715">
    <property type="entry name" value="Plug"/>
    <property type="match status" value="1"/>
</dbReference>
<keyword evidence="14" id="KW-1185">Reference proteome</keyword>
<dbReference type="SUPFAM" id="SSF56935">
    <property type="entry name" value="Porins"/>
    <property type="match status" value="1"/>
</dbReference>
<dbReference type="Gene3D" id="2.170.130.10">
    <property type="entry name" value="TonB-dependent receptor, plug domain"/>
    <property type="match status" value="1"/>
</dbReference>
<evidence type="ECO:0000256" key="7">
    <source>
        <dbReference type="ARBA" id="ARBA00023237"/>
    </source>
</evidence>
<reference evidence="13 14" key="1">
    <citation type="submission" date="2018-07" db="EMBL/GenBank/DDBJ databases">
        <title>a novel species of Sphingomonas isolated from the rhizosphere soil of Araceae plant.</title>
        <authorList>
            <person name="Zhiyong W."/>
            <person name="Qinglan Z."/>
            <person name="Zhiwei F."/>
            <person name="Ding X."/>
            <person name="Gejiao W."/>
            <person name="Shixue Z."/>
        </authorList>
    </citation>
    <scope>NUCLEOTIDE SEQUENCE [LARGE SCALE GENOMIC DNA]</scope>
    <source>
        <strain evidence="13 14">WZY 27</strain>
    </source>
</reference>
<dbReference type="Proteomes" id="UP000253918">
    <property type="component" value="Unassembled WGS sequence"/>
</dbReference>
<evidence type="ECO:0000313" key="13">
    <source>
        <dbReference type="EMBL" id="RDE07497.1"/>
    </source>
</evidence>
<keyword evidence="5 9" id="KW-0798">TonB box</keyword>
<dbReference type="InterPro" id="IPR036942">
    <property type="entry name" value="Beta-barrel_TonB_sf"/>
</dbReference>
<evidence type="ECO:0000259" key="12">
    <source>
        <dbReference type="Pfam" id="PF07715"/>
    </source>
</evidence>
<evidence type="ECO:0000256" key="9">
    <source>
        <dbReference type="RuleBase" id="RU003357"/>
    </source>
</evidence>
<keyword evidence="2 8" id="KW-0813">Transport</keyword>
<proteinExistence type="inferred from homology"/>
<keyword evidence="3 8" id="KW-1134">Transmembrane beta strand</keyword>
<dbReference type="PANTHER" id="PTHR47234:SF1">
    <property type="entry name" value="TONB-DEPENDENT RECEPTOR"/>
    <property type="match status" value="1"/>
</dbReference>
<evidence type="ECO:0000256" key="6">
    <source>
        <dbReference type="ARBA" id="ARBA00023136"/>
    </source>
</evidence>
<name>A0A369W0M9_9SPHN</name>
<evidence type="ECO:0000259" key="11">
    <source>
        <dbReference type="Pfam" id="PF00593"/>
    </source>
</evidence>
<evidence type="ECO:0000256" key="5">
    <source>
        <dbReference type="ARBA" id="ARBA00023077"/>
    </source>
</evidence>
<feature type="domain" description="TonB-dependent receptor-like beta-barrel" evidence="11">
    <location>
        <begin position="452"/>
        <end position="979"/>
    </location>
</feature>
<feature type="signal peptide" evidence="10">
    <location>
        <begin position="1"/>
        <end position="27"/>
    </location>
</feature>
<dbReference type="PANTHER" id="PTHR47234">
    <property type="match status" value="1"/>
</dbReference>
<keyword evidence="6 8" id="KW-0472">Membrane</keyword>
<dbReference type="AlphaFoldDB" id="A0A369W0M9"/>
<keyword evidence="7 8" id="KW-0998">Cell outer membrane</keyword>
<evidence type="ECO:0000256" key="10">
    <source>
        <dbReference type="SAM" id="SignalP"/>
    </source>
</evidence>
<keyword evidence="4 8" id="KW-0812">Transmembrane</keyword>
<gene>
    <name evidence="13" type="ORF">DVW87_04825</name>
</gene>
<evidence type="ECO:0000256" key="2">
    <source>
        <dbReference type="ARBA" id="ARBA00022448"/>
    </source>
</evidence>
<comment type="subcellular location">
    <subcellularLocation>
        <location evidence="1 8">Cell outer membrane</location>
        <topology evidence="1 8">Multi-pass membrane protein</topology>
    </subcellularLocation>
</comment>
<dbReference type="InterPro" id="IPR039426">
    <property type="entry name" value="TonB-dep_rcpt-like"/>
</dbReference>
<dbReference type="InterPro" id="IPR000531">
    <property type="entry name" value="Beta-barrel_TonB"/>
</dbReference>
<dbReference type="OrthoDB" id="7051241at2"/>